<proteinExistence type="predicted"/>
<evidence type="ECO:0000313" key="2">
    <source>
        <dbReference type="EMBL" id="QDL09324.1"/>
    </source>
</evidence>
<feature type="domain" description="Glycosyltransferase 2-like" evidence="1">
    <location>
        <begin position="24"/>
        <end position="151"/>
    </location>
</feature>
<dbReference type="PANTHER" id="PTHR22916">
    <property type="entry name" value="GLYCOSYLTRANSFERASE"/>
    <property type="match status" value="1"/>
</dbReference>
<dbReference type="Pfam" id="PF00535">
    <property type="entry name" value="Glycos_transf_2"/>
    <property type="match status" value="1"/>
</dbReference>
<gene>
    <name evidence="2" type="ORF">DP114_16705</name>
</gene>
<dbReference type="PANTHER" id="PTHR22916:SF3">
    <property type="entry name" value="UDP-GLCNAC:BETAGAL BETA-1,3-N-ACETYLGLUCOSAMINYLTRANSFERASE-LIKE PROTEIN 1"/>
    <property type="match status" value="1"/>
</dbReference>
<reference evidence="2 3" key="1">
    <citation type="submission" date="2018-06" db="EMBL/GenBank/DDBJ databases">
        <title>Comparative genomics of Brasilonema spp. strains.</title>
        <authorList>
            <person name="Alvarenga D.O."/>
            <person name="Fiore M.F."/>
            <person name="Varani A.M."/>
        </authorList>
    </citation>
    <scope>NUCLEOTIDE SEQUENCE [LARGE SCALE GENOMIC DNA]</scope>
    <source>
        <strain evidence="2 3">CENA114</strain>
    </source>
</reference>
<evidence type="ECO:0000259" key="1">
    <source>
        <dbReference type="Pfam" id="PF00535"/>
    </source>
</evidence>
<dbReference type="SUPFAM" id="SSF53448">
    <property type="entry name" value="Nucleotide-diphospho-sugar transferases"/>
    <property type="match status" value="1"/>
</dbReference>
<accession>A0A856MGD2</accession>
<dbReference type="InterPro" id="IPR029044">
    <property type="entry name" value="Nucleotide-diphossugar_trans"/>
</dbReference>
<keyword evidence="2" id="KW-0808">Transferase</keyword>
<organism evidence="2 3">
    <name type="scientific">Brasilonema sennae CENA114</name>
    <dbReference type="NCBI Taxonomy" id="415709"/>
    <lineage>
        <taxon>Bacteria</taxon>
        <taxon>Bacillati</taxon>
        <taxon>Cyanobacteriota</taxon>
        <taxon>Cyanophyceae</taxon>
        <taxon>Nostocales</taxon>
        <taxon>Scytonemataceae</taxon>
        <taxon>Brasilonema</taxon>
        <taxon>Bromeliae group (in: Brasilonema)</taxon>
    </lineage>
</organism>
<dbReference type="KEGG" id="bsen:DP114_16705"/>
<dbReference type="EMBL" id="CP030118">
    <property type="protein sequence ID" value="QDL09324.1"/>
    <property type="molecule type" value="Genomic_DNA"/>
</dbReference>
<dbReference type="Proteomes" id="UP000503129">
    <property type="component" value="Chromosome"/>
</dbReference>
<dbReference type="GO" id="GO:0016758">
    <property type="term" value="F:hexosyltransferase activity"/>
    <property type="evidence" value="ECO:0007669"/>
    <property type="project" value="UniProtKB-ARBA"/>
</dbReference>
<dbReference type="Gene3D" id="3.90.550.10">
    <property type="entry name" value="Spore Coat Polysaccharide Biosynthesis Protein SpsA, Chain A"/>
    <property type="match status" value="1"/>
</dbReference>
<dbReference type="RefSeq" id="WP_171976608.1">
    <property type="nucleotide sequence ID" value="NZ_CAWOXK010000001.1"/>
</dbReference>
<sequence length="373" mass="42363">MKDLQTNKLQPIALPLLPENPLVSVLISNYNYARYIGETLESVLCQTYPHFEAIVCDDGSSDNSCEVIETYVQKDPRIKLIRKQNGGIASGLNAAYQQSKGEIVCILDADDLWMPTKLQRVVEKLKSQSKCGFVIHNVIQIDGQGKNIKPTPMMKQLASGWMAPDVLENGGFIENLPPASALSIRREIASLIFPINEAMKRHVDGLIIFLALLVTEVRAVPEVLNKFRLHGANTTSLAPITVDSMERSLSALEHIHQEQKQLLKKVYGTEIADKLRDLRYSLAICQYRYLLARLKGISRKQRREVHQHLISHPQFSTEFSWFKPQRWLFQWNLPDALFTLLFNQVYGVSPLKQFVKSLFARKPAMHSAKLLSE</sequence>
<keyword evidence="3" id="KW-1185">Reference proteome</keyword>
<dbReference type="InterPro" id="IPR001173">
    <property type="entry name" value="Glyco_trans_2-like"/>
</dbReference>
<protein>
    <submittedName>
        <fullName evidence="2">Glycosyl transferase family 2</fullName>
    </submittedName>
</protein>
<name>A0A856MGD2_9CYAN</name>
<evidence type="ECO:0000313" key="3">
    <source>
        <dbReference type="Proteomes" id="UP000503129"/>
    </source>
</evidence>
<dbReference type="AlphaFoldDB" id="A0A856MGD2"/>